<dbReference type="PANTHER" id="PTHR31809">
    <property type="entry name" value="BUD13 HOMOLOG"/>
    <property type="match status" value="1"/>
</dbReference>
<feature type="region of interest" description="Disordered" evidence="2">
    <location>
        <begin position="17"/>
        <end position="60"/>
    </location>
</feature>
<dbReference type="STRING" id="112498.A0A2D3UM60"/>
<dbReference type="GO" id="GO:0003723">
    <property type="term" value="F:RNA binding"/>
    <property type="evidence" value="ECO:0007669"/>
    <property type="project" value="TreeGrafter"/>
</dbReference>
<reference evidence="3 4" key="1">
    <citation type="submission" date="2016-03" db="EMBL/GenBank/DDBJ databases">
        <authorList>
            <person name="Ploux O."/>
        </authorList>
    </citation>
    <scope>NUCLEOTIDE SEQUENCE [LARGE SCALE GENOMIC DNA]</scope>
    <source>
        <strain evidence="3 4">URUG2</strain>
    </source>
</reference>
<dbReference type="GeneID" id="35597168"/>
<keyword evidence="4" id="KW-1185">Reference proteome</keyword>
<evidence type="ECO:0000256" key="2">
    <source>
        <dbReference type="SAM" id="MobiDB-lite"/>
    </source>
</evidence>
<dbReference type="EMBL" id="FJUY01000002">
    <property type="protein sequence ID" value="CZT16102.1"/>
    <property type="molecule type" value="Genomic_DNA"/>
</dbReference>
<name>A0A2D3UM60_9PEZI</name>
<evidence type="ECO:0000256" key="1">
    <source>
        <dbReference type="ARBA" id="ARBA00011069"/>
    </source>
</evidence>
<feature type="region of interest" description="Disordered" evidence="2">
    <location>
        <begin position="189"/>
        <end position="286"/>
    </location>
</feature>
<gene>
    <name evidence="3" type="ORF">RCC_01943</name>
</gene>
<feature type="compositionally biased region" description="Basic and acidic residues" evidence="2">
    <location>
        <begin position="236"/>
        <end position="254"/>
    </location>
</feature>
<feature type="compositionally biased region" description="Low complexity" evidence="2">
    <location>
        <begin position="263"/>
        <end position="280"/>
    </location>
</feature>
<dbReference type="InterPro" id="IPR051112">
    <property type="entry name" value="CWC26_splicing_factor"/>
</dbReference>
<dbReference type="GO" id="GO:0070274">
    <property type="term" value="C:RES complex"/>
    <property type="evidence" value="ECO:0007669"/>
    <property type="project" value="TreeGrafter"/>
</dbReference>
<dbReference type="Proteomes" id="UP000225277">
    <property type="component" value="Unassembled WGS sequence"/>
</dbReference>
<organism evidence="3 4">
    <name type="scientific">Ramularia collo-cygni</name>
    <dbReference type="NCBI Taxonomy" id="112498"/>
    <lineage>
        <taxon>Eukaryota</taxon>
        <taxon>Fungi</taxon>
        <taxon>Dikarya</taxon>
        <taxon>Ascomycota</taxon>
        <taxon>Pezizomycotina</taxon>
        <taxon>Dothideomycetes</taxon>
        <taxon>Dothideomycetidae</taxon>
        <taxon>Mycosphaerellales</taxon>
        <taxon>Mycosphaerellaceae</taxon>
        <taxon>Ramularia</taxon>
    </lineage>
</organism>
<comment type="similarity">
    <text evidence="1">Belongs to the CWC26 family.</text>
</comment>
<dbReference type="InterPro" id="IPR018609">
    <property type="entry name" value="Bud13"/>
</dbReference>
<dbReference type="GO" id="GO:0000398">
    <property type="term" value="P:mRNA splicing, via spliceosome"/>
    <property type="evidence" value="ECO:0007669"/>
    <property type="project" value="TreeGrafter"/>
</dbReference>
<proteinExistence type="inferred from homology"/>
<evidence type="ECO:0000313" key="3">
    <source>
        <dbReference type="EMBL" id="CZT16102.1"/>
    </source>
</evidence>
<dbReference type="PANTHER" id="PTHR31809:SF0">
    <property type="entry name" value="BUD13 HOMOLOG"/>
    <property type="match status" value="1"/>
</dbReference>
<sequence>MPLADYLAKNYLSADTKPAKKRKRKDVAKSDGLVIADDDADSWKKPTRNGTGSDDEDGPVVVGLAGGLNKPTKKTKWITVGSNAPKDADQAAADAILADAQAESTARAQQDDDDPAIVDQDGMDLNGPTMASGALAGLQTAEQVTKALKRKERAEMKAMKAADLDNGGLAQQTIYRDASGRMIKVEEKREEVAAKAREAERKEKEELESRKGDVQRQQKEDRKQLLQDAKVMTVARHADDRQLNDEMKEKERWNDPMAKLLTTKKTSNGKAGKSKASGKSYQGAFEPNRYGIRPGWRWDGVDRSNGFERKWFAARNKAKDREALEYAWQMDE</sequence>
<dbReference type="OrthoDB" id="6022at2759"/>
<feature type="region of interest" description="Disordered" evidence="2">
    <location>
        <begin position="99"/>
        <end position="133"/>
    </location>
</feature>
<accession>A0A2D3UM60</accession>
<dbReference type="AlphaFoldDB" id="A0A2D3UM60"/>
<dbReference type="GO" id="GO:0005684">
    <property type="term" value="C:U2-type spliceosomal complex"/>
    <property type="evidence" value="ECO:0007669"/>
    <property type="project" value="TreeGrafter"/>
</dbReference>
<evidence type="ECO:0000313" key="4">
    <source>
        <dbReference type="Proteomes" id="UP000225277"/>
    </source>
</evidence>
<protein>
    <submittedName>
        <fullName evidence="3">Related to Pre-mRNA-splicing factor cwc26</fullName>
    </submittedName>
</protein>
<feature type="compositionally biased region" description="Basic and acidic residues" evidence="2">
    <location>
        <begin position="189"/>
        <end position="225"/>
    </location>
</feature>
<dbReference type="Pfam" id="PF09736">
    <property type="entry name" value="Bud13"/>
    <property type="match status" value="1"/>
</dbReference>
<dbReference type="RefSeq" id="XP_023622995.1">
    <property type="nucleotide sequence ID" value="XM_023767227.1"/>
</dbReference>